<dbReference type="InterPro" id="IPR039421">
    <property type="entry name" value="Type_1_exporter"/>
</dbReference>
<evidence type="ECO:0000256" key="3">
    <source>
        <dbReference type="ARBA" id="ARBA00022741"/>
    </source>
</evidence>
<feature type="domain" description="ABC transmembrane type-1" evidence="9">
    <location>
        <begin position="22"/>
        <end position="299"/>
    </location>
</feature>
<dbReference type="Gene3D" id="3.40.50.300">
    <property type="entry name" value="P-loop containing nucleotide triphosphate hydrolases"/>
    <property type="match status" value="1"/>
</dbReference>
<keyword evidence="4" id="KW-0067">ATP-binding</keyword>
<feature type="transmembrane region" description="Helical" evidence="7">
    <location>
        <begin position="158"/>
        <end position="177"/>
    </location>
</feature>
<dbReference type="Pfam" id="PF00664">
    <property type="entry name" value="ABC_membrane"/>
    <property type="match status" value="1"/>
</dbReference>
<gene>
    <name evidence="10" type="ORF">WG622_13775</name>
</gene>
<dbReference type="Pfam" id="PF00005">
    <property type="entry name" value="ABC_tran"/>
    <property type="match status" value="1"/>
</dbReference>
<evidence type="ECO:0000256" key="7">
    <source>
        <dbReference type="SAM" id="Phobius"/>
    </source>
</evidence>
<evidence type="ECO:0000256" key="6">
    <source>
        <dbReference type="ARBA" id="ARBA00023136"/>
    </source>
</evidence>
<feature type="domain" description="ABC transporter" evidence="8">
    <location>
        <begin position="330"/>
        <end position="566"/>
    </location>
</feature>
<evidence type="ECO:0000256" key="4">
    <source>
        <dbReference type="ARBA" id="ARBA00022840"/>
    </source>
</evidence>
<evidence type="ECO:0000313" key="10">
    <source>
        <dbReference type="EMBL" id="MEJ5219321.1"/>
    </source>
</evidence>
<dbReference type="InterPro" id="IPR010128">
    <property type="entry name" value="ATPase_T1SS_PrtD-like"/>
</dbReference>
<feature type="transmembrane region" description="Helical" evidence="7">
    <location>
        <begin position="132"/>
        <end position="152"/>
    </location>
</feature>
<dbReference type="Gene3D" id="1.20.1560.10">
    <property type="entry name" value="ABC transporter type 1, transmembrane domain"/>
    <property type="match status" value="1"/>
</dbReference>
<dbReference type="SMART" id="SM00382">
    <property type="entry name" value="AAA"/>
    <property type="match status" value="1"/>
</dbReference>
<sequence length="571" mass="61286">MSIFKAMTAKTPTSTLLPSISVTVIFGAFVNILMLAGPLFMVQVYDRVLASRSKETLVALLVLVGLLYLFMALLDASRARVLARCGAIFQSRCDDIILRSELAPTEAQAGRPDRASQLQDVETIRGFFGSQVLLALFDVPWTVMFVAAIFVFHAWLGWLAFAGAAALIGLALLNNLVTKRMTLRSSGFSHEASRMHGDYVRAQDFILAQGMTSNLVGRWKTVRDRSLDAAVKASDLGGSFASASKSLRLFLQSAMLALGAWLVLEGEMTAGAIIAGSILLGRALAPIEQVIGNWPLIQKSFSGWKAIRQTLQDDAHAARKVSLPRPDALLTLSNLSFFAPDTKEAVLSNLNLEVAPGEAIGVIGPSGAGKSSLARVIVGITPPTLGRVSLGGAMLGQYPEGDLGKFVGYLPQTITFFDGTIAENIAHMESDPDDTKVIKAAKSAKAHDTIVSLPEGYNTRISDCSHRLSGGERQRLALARALYLDPVLLVLDEPNSALDAVGSHALNEAIRDFKSSQRSVVLMTHRPMAIAECDRLVMIENGSVRLEGPRDSVLKSLMGDTKKATKIVAGE</sequence>
<evidence type="ECO:0000256" key="2">
    <source>
        <dbReference type="ARBA" id="ARBA00022692"/>
    </source>
</evidence>
<feature type="transmembrane region" description="Helical" evidence="7">
    <location>
        <begin position="57"/>
        <end position="74"/>
    </location>
</feature>
<comment type="caution">
    <text evidence="10">The sequence shown here is derived from an EMBL/GenBank/DDBJ whole genome shotgun (WGS) entry which is preliminary data.</text>
</comment>
<dbReference type="SUPFAM" id="SSF90123">
    <property type="entry name" value="ABC transporter transmembrane region"/>
    <property type="match status" value="1"/>
</dbReference>
<dbReference type="InterPro" id="IPR027417">
    <property type="entry name" value="P-loop_NTPase"/>
</dbReference>
<keyword evidence="6 7" id="KW-0472">Membrane</keyword>
<dbReference type="InterPro" id="IPR003593">
    <property type="entry name" value="AAA+_ATPase"/>
</dbReference>
<accession>A0ABU8QIS4</accession>
<evidence type="ECO:0000259" key="8">
    <source>
        <dbReference type="PROSITE" id="PS50893"/>
    </source>
</evidence>
<keyword evidence="3" id="KW-0547">Nucleotide-binding</keyword>
<reference evidence="10 11" key="1">
    <citation type="submission" date="2024-03" db="EMBL/GenBank/DDBJ databases">
        <title>Cognatishimia coralii sp. nov., a marine bacterium isolated from coral surrounding seawater.</title>
        <authorList>
            <person name="Liu X."/>
            <person name="Liu S."/>
            <person name="Sun H."/>
            <person name="Zhang Y."/>
        </authorList>
    </citation>
    <scope>NUCLEOTIDE SEQUENCE [LARGE SCALE GENOMIC DNA]</scope>
    <source>
        <strain evidence="10 11">D5M38</strain>
    </source>
</reference>
<dbReference type="EMBL" id="JBBGAZ010000008">
    <property type="protein sequence ID" value="MEJ5219321.1"/>
    <property type="molecule type" value="Genomic_DNA"/>
</dbReference>
<feature type="transmembrane region" description="Helical" evidence="7">
    <location>
        <begin position="20"/>
        <end position="45"/>
    </location>
</feature>
<dbReference type="InterPro" id="IPR036640">
    <property type="entry name" value="ABC1_TM_sf"/>
</dbReference>
<dbReference type="SUPFAM" id="SSF52540">
    <property type="entry name" value="P-loop containing nucleoside triphosphate hydrolases"/>
    <property type="match status" value="1"/>
</dbReference>
<dbReference type="NCBIfam" id="TIGR01842">
    <property type="entry name" value="type_I_sec_PrtD"/>
    <property type="match status" value="1"/>
</dbReference>
<evidence type="ECO:0000256" key="5">
    <source>
        <dbReference type="ARBA" id="ARBA00022989"/>
    </source>
</evidence>
<keyword evidence="2 7" id="KW-0812">Transmembrane</keyword>
<evidence type="ECO:0000259" key="9">
    <source>
        <dbReference type="PROSITE" id="PS50929"/>
    </source>
</evidence>
<keyword evidence="5 7" id="KW-1133">Transmembrane helix</keyword>
<dbReference type="PANTHER" id="PTHR24221:SF248">
    <property type="entry name" value="ABC TRANSPORTER TRANSMEMBRANE REGION"/>
    <property type="match status" value="1"/>
</dbReference>
<dbReference type="Proteomes" id="UP001368270">
    <property type="component" value="Unassembled WGS sequence"/>
</dbReference>
<dbReference type="InterPro" id="IPR011527">
    <property type="entry name" value="ABC1_TM_dom"/>
</dbReference>
<dbReference type="PROSITE" id="PS00211">
    <property type="entry name" value="ABC_TRANSPORTER_1"/>
    <property type="match status" value="1"/>
</dbReference>
<proteinExistence type="predicted"/>
<dbReference type="InterPro" id="IPR017871">
    <property type="entry name" value="ABC_transporter-like_CS"/>
</dbReference>
<name>A0ABU8QIS4_9RHOB</name>
<evidence type="ECO:0000313" key="11">
    <source>
        <dbReference type="Proteomes" id="UP001368270"/>
    </source>
</evidence>
<dbReference type="InterPro" id="IPR003439">
    <property type="entry name" value="ABC_transporter-like_ATP-bd"/>
</dbReference>
<evidence type="ECO:0000256" key="1">
    <source>
        <dbReference type="ARBA" id="ARBA00004651"/>
    </source>
</evidence>
<dbReference type="PROSITE" id="PS50893">
    <property type="entry name" value="ABC_TRANSPORTER_2"/>
    <property type="match status" value="1"/>
</dbReference>
<dbReference type="RefSeq" id="WP_339404143.1">
    <property type="nucleotide sequence ID" value="NZ_JBBGAZ010000008.1"/>
</dbReference>
<dbReference type="PROSITE" id="PS50929">
    <property type="entry name" value="ABC_TM1F"/>
    <property type="match status" value="1"/>
</dbReference>
<organism evidence="10 11">
    <name type="scientific">Cognatishimia coralii</name>
    <dbReference type="NCBI Taxonomy" id="3083254"/>
    <lineage>
        <taxon>Bacteria</taxon>
        <taxon>Pseudomonadati</taxon>
        <taxon>Pseudomonadota</taxon>
        <taxon>Alphaproteobacteria</taxon>
        <taxon>Rhodobacterales</taxon>
        <taxon>Paracoccaceae</taxon>
        <taxon>Cognatishimia</taxon>
    </lineage>
</organism>
<protein>
    <submittedName>
        <fullName evidence="10">Type I secretion system permease/ATPase</fullName>
    </submittedName>
</protein>
<dbReference type="PANTHER" id="PTHR24221">
    <property type="entry name" value="ATP-BINDING CASSETTE SUB-FAMILY B"/>
    <property type="match status" value="1"/>
</dbReference>
<comment type="subcellular location">
    <subcellularLocation>
        <location evidence="1">Cell membrane</location>
        <topology evidence="1">Multi-pass membrane protein</topology>
    </subcellularLocation>
</comment>
<keyword evidence="11" id="KW-1185">Reference proteome</keyword>